<dbReference type="InterPro" id="IPR001667">
    <property type="entry name" value="DDH_dom"/>
</dbReference>
<dbReference type="Pfam" id="PF02272">
    <property type="entry name" value="DHHA1"/>
    <property type="match status" value="1"/>
</dbReference>
<dbReference type="Pfam" id="PF01368">
    <property type="entry name" value="DHH"/>
    <property type="match status" value="1"/>
</dbReference>
<evidence type="ECO:0000313" key="3">
    <source>
        <dbReference type="EMBL" id="MBD3869867.1"/>
    </source>
</evidence>
<gene>
    <name evidence="3" type="ORF">IFJ97_00740</name>
</gene>
<dbReference type="Gene3D" id="3.10.310.30">
    <property type="match status" value="1"/>
</dbReference>
<proteinExistence type="predicted"/>
<dbReference type="Gene3D" id="3.90.1640.10">
    <property type="entry name" value="inorganic pyrophosphatase (n-terminal core)"/>
    <property type="match status" value="1"/>
</dbReference>
<dbReference type="AlphaFoldDB" id="A0A8J7CE64"/>
<sequence length="328" mass="35148">MTTTSTDPHDAAIKLSEAYRILLTCHRNPDGDAIGSELAIAELAEKSGVKAVIVNRDETPANLRMLPGADRVVVSNELPEDFPEKYDLVVTVECPQIERSGFEGLTQLPILNIDHHPDNPAYGVVNYLDDQSPAVGEMVWRLFGEVGVLPSPEAATNMFTALSTDTGDFRYSNATGRAFRAAAEMVDAGAQPPQVANWVHNNRSLASVRLLGESLRTLRIVCDGRLALITADQEAFQRAEAGPEDTEETVNIPRSIAGVEAVVYFKQWEPEVVRISLRARGSVDVRKVAASFGGGGHPNAAGCTVKGKLTEVEEMVAAAVAEALGGSV</sequence>
<dbReference type="GO" id="GO:0003676">
    <property type="term" value="F:nucleic acid binding"/>
    <property type="evidence" value="ECO:0007669"/>
    <property type="project" value="InterPro"/>
</dbReference>
<evidence type="ECO:0000259" key="1">
    <source>
        <dbReference type="Pfam" id="PF01368"/>
    </source>
</evidence>
<dbReference type="SUPFAM" id="SSF64182">
    <property type="entry name" value="DHH phosphoesterases"/>
    <property type="match status" value="1"/>
</dbReference>
<evidence type="ECO:0000313" key="4">
    <source>
        <dbReference type="Proteomes" id="UP000598633"/>
    </source>
</evidence>
<evidence type="ECO:0000259" key="2">
    <source>
        <dbReference type="Pfam" id="PF02272"/>
    </source>
</evidence>
<feature type="domain" description="DDH" evidence="1">
    <location>
        <begin position="20"/>
        <end position="159"/>
    </location>
</feature>
<name>A0A8J7CE64_9BACT</name>
<dbReference type="InterPro" id="IPR051319">
    <property type="entry name" value="Oligoribo/pAp-PDE_c-di-AMP_PDE"/>
</dbReference>
<feature type="domain" description="DHHA1" evidence="2">
    <location>
        <begin position="240"/>
        <end position="319"/>
    </location>
</feature>
<dbReference type="Proteomes" id="UP000598633">
    <property type="component" value="Unassembled WGS sequence"/>
</dbReference>
<dbReference type="InterPro" id="IPR003156">
    <property type="entry name" value="DHHA1_dom"/>
</dbReference>
<organism evidence="3 4">
    <name type="scientific">Candidatus Sulfomarinibacter kjeldsenii</name>
    <dbReference type="NCBI Taxonomy" id="2885994"/>
    <lineage>
        <taxon>Bacteria</taxon>
        <taxon>Pseudomonadati</taxon>
        <taxon>Acidobacteriota</taxon>
        <taxon>Thermoanaerobaculia</taxon>
        <taxon>Thermoanaerobaculales</taxon>
        <taxon>Candidatus Sulfomarinibacteraceae</taxon>
        <taxon>Candidatus Sulfomarinibacter</taxon>
    </lineage>
</organism>
<accession>A0A8J7CE64</accession>
<dbReference type="InterPro" id="IPR038763">
    <property type="entry name" value="DHH_sf"/>
</dbReference>
<reference evidence="3 4" key="1">
    <citation type="submission" date="2020-08" db="EMBL/GenBank/DDBJ databases">
        <title>Acidobacteriota in marine sediments use diverse sulfur dissimilation pathways.</title>
        <authorList>
            <person name="Wasmund K."/>
        </authorList>
    </citation>
    <scope>NUCLEOTIDE SEQUENCE [LARGE SCALE GENOMIC DNA]</scope>
    <source>
        <strain evidence="3">MAG AM3-A</strain>
    </source>
</reference>
<dbReference type="PANTHER" id="PTHR47618:SF1">
    <property type="entry name" value="BIFUNCTIONAL OLIGORIBONUCLEASE AND PAP PHOSPHATASE NRNA"/>
    <property type="match status" value="1"/>
</dbReference>
<comment type="caution">
    <text evidence="3">The sequence shown here is derived from an EMBL/GenBank/DDBJ whole genome shotgun (WGS) entry which is preliminary data.</text>
</comment>
<dbReference type="EMBL" id="JACXWA010000010">
    <property type="protein sequence ID" value="MBD3869867.1"/>
    <property type="molecule type" value="Genomic_DNA"/>
</dbReference>
<dbReference type="PANTHER" id="PTHR47618">
    <property type="entry name" value="BIFUNCTIONAL OLIGORIBONUCLEASE AND PAP PHOSPHATASE NRNA"/>
    <property type="match status" value="1"/>
</dbReference>
<protein>
    <submittedName>
        <fullName evidence="3">Bifunctional oligoribonuclease/PAP phosphatase NrnA</fullName>
    </submittedName>
</protein>